<dbReference type="Proteomes" id="UP001430360">
    <property type="component" value="Unassembled WGS sequence"/>
</dbReference>
<name>A0ABS8UAK2_9GAMM</name>
<protein>
    <submittedName>
        <fullName evidence="1">Uncharacterized protein</fullName>
    </submittedName>
</protein>
<dbReference type="EMBL" id="JAJQKU010000001">
    <property type="protein sequence ID" value="MCD9095673.1"/>
    <property type="molecule type" value="Genomic_DNA"/>
</dbReference>
<dbReference type="RefSeq" id="WP_232134199.1">
    <property type="nucleotide sequence ID" value="NZ_CP089507.1"/>
</dbReference>
<keyword evidence="2" id="KW-1185">Reference proteome</keyword>
<accession>A0ABS8UAK2</accession>
<evidence type="ECO:0000313" key="2">
    <source>
        <dbReference type="Proteomes" id="UP001430360"/>
    </source>
</evidence>
<proteinExistence type="predicted"/>
<sequence length="79" mass="8746">MTTRDTANAVLEDLDGELVRMSGNGATQLSRLAAFANVADALQFMIVPLDRPWFLDSLQILVDRHHLPVSTLDDMRAAH</sequence>
<organism evidence="1 2">
    <name type="scientific">Luteimonas fraxinea</name>
    <dbReference type="NCBI Taxonomy" id="2901869"/>
    <lineage>
        <taxon>Bacteria</taxon>
        <taxon>Pseudomonadati</taxon>
        <taxon>Pseudomonadota</taxon>
        <taxon>Gammaproteobacteria</taxon>
        <taxon>Lysobacterales</taxon>
        <taxon>Lysobacteraceae</taxon>
        <taxon>Luteimonas</taxon>
    </lineage>
</organism>
<comment type="caution">
    <text evidence="1">The sequence shown here is derived from an EMBL/GenBank/DDBJ whole genome shotgun (WGS) entry which is preliminary data.</text>
</comment>
<reference evidence="1" key="1">
    <citation type="submission" date="2021-12" db="EMBL/GenBank/DDBJ databases">
        <authorList>
            <person name="Ulrich A."/>
        </authorList>
    </citation>
    <scope>NUCLEOTIDE SEQUENCE</scope>
    <source>
        <strain evidence="1">A1P009</strain>
    </source>
</reference>
<reference evidence="1" key="2">
    <citation type="journal article" date="2022" name="Syst. Appl. Microbiol.">
        <title>Physiological and genomic characterisation of Luteimonas fraxinea sp. nov., a bacterial species associated with trees tolerant to ash dieback.</title>
        <authorList>
            <person name="Ulrich K."/>
            <person name="Becker R."/>
            <person name="Behrendt U."/>
            <person name="Kube M."/>
            <person name="Schneck V."/>
            <person name="Ulrich A."/>
        </authorList>
    </citation>
    <scope>NUCLEOTIDE SEQUENCE</scope>
    <source>
        <strain evidence="1">A1P009</strain>
    </source>
</reference>
<gene>
    <name evidence="1" type="ORF">LTT95_01780</name>
</gene>
<evidence type="ECO:0000313" key="1">
    <source>
        <dbReference type="EMBL" id="MCD9095673.1"/>
    </source>
</evidence>